<dbReference type="InterPro" id="IPR036259">
    <property type="entry name" value="MFS_trans_sf"/>
</dbReference>
<evidence type="ECO:0000256" key="2">
    <source>
        <dbReference type="ARBA" id="ARBA00007520"/>
    </source>
</evidence>
<feature type="transmembrane region" description="Helical" evidence="7">
    <location>
        <begin position="113"/>
        <end position="134"/>
    </location>
</feature>
<dbReference type="PANTHER" id="PTHR43124">
    <property type="entry name" value="PURINE EFFLUX PUMP PBUE"/>
    <property type="match status" value="1"/>
</dbReference>
<feature type="transmembrane region" description="Helical" evidence="7">
    <location>
        <begin position="21"/>
        <end position="44"/>
    </location>
</feature>
<keyword evidence="6 7" id="KW-0472">Membrane</keyword>
<feature type="transmembrane region" description="Helical" evidence="7">
    <location>
        <begin position="226"/>
        <end position="250"/>
    </location>
</feature>
<evidence type="ECO:0000256" key="6">
    <source>
        <dbReference type="ARBA" id="ARBA00023136"/>
    </source>
</evidence>
<evidence type="ECO:0000259" key="8">
    <source>
        <dbReference type="PROSITE" id="PS50850"/>
    </source>
</evidence>
<feature type="transmembrane region" description="Helical" evidence="7">
    <location>
        <begin position="146"/>
        <end position="169"/>
    </location>
</feature>
<dbReference type="InterPro" id="IPR005828">
    <property type="entry name" value="MFS_sugar_transport-like"/>
</dbReference>
<feature type="transmembrane region" description="Helical" evidence="7">
    <location>
        <begin position="378"/>
        <end position="398"/>
    </location>
</feature>
<comment type="subcellular location">
    <subcellularLocation>
        <location evidence="1">Cell membrane</location>
        <topology evidence="1">Multi-pass membrane protein</topology>
    </subcellularLocation>
</comment>
<organism evidence="9 10">
    <name type="scientific">Dietzia lutea</name>
    <dbReference type="NCBI Taxonomy" id="546160"/>
    <lineage>
        <taxon>Bacteria</taxon>
        <taxon>Bacillati</taxon>
        <taxon>Actinomycetota</taxon>
        <taxon>Actinomycetes</taxon>
        <taxon>Mycobacteriales</taxon>
        <taxon>Dietziaceae</taxon>
        <taxon>Dietzia</taxon>
    </lineage>
</organism>
<dbReference type="InterPro" id="IPR011701">
    <property type="entry name" value="MFS"/>
</dbReference>
<dbReference type="PROSITE" id="PS50850">
    <property type="entry name" value="MFS"/>
    <property type="match status" value="1"/>
</dbReference>
<dbReference type="PRINTS" id="PR01035">
    <property type="entry name" value="TCRTETA"/>
</dbReference>
<dbReference type="InterPro" id="IPR001958">
    <property type="entry name" value="Tet-R_TetA/multi-R_MdtG-like"/>
</dbReference>
<feature type="transmembrane region" description="Helical" evidence="7">
    <location>
        <begin position="350"/>
        <end position="372"/>
    </location>
</feature>
<dbReference type="PROSITE" id="PS00216">
    <property type="entry name" value="SUGAR_TRANSPORT_1"/>
    <property type="match status" value="1"/>
</dbReference>
<feature type="transmembrane region" description="Helical" evidence="7">
    <location>
        <begin position="56"/>
        <end position="80"/>
    </location>
</feature>
<evidence type="ECO:0000313" key="10">
    <source>
        <dbReference type="Proteomes" id="UP000244928"/>
    </source>
</evidence>
<dbReference type="InterPro" id="IPR050189">
    <property type="entry name" value="MFS_Efflux_Transporters"/>
</dbReference>
<proteinExistence type="inferred from homology"/>
<evidence type="ECO:0000256" key="5">
    <source>
        <dbReference type="ARBA" id="ARBA00022989"/>
    </source>
</evidence>
<protein>
    <submittedName>
        <fullName evidence="9">Arabinose ABC transporter permease</fullName>
    </submittedName>
</protein>
<sequence>MRGTTQDRHAARSAPRTRLPADIWVLVVAAFAVAIGYGLVAPVLPQFARDFDVSVAAASVVVSAFAFFRLVFAPAGGFLVDRMGERWVYMTGLLIVVVSTLATGLAQSYWQLLVFRGLGGLGSTMFTISAMALLTRLSPPGERGRIAGLYATAFLIGNIGGPVLGGLLAEFGMRVPFFVYAGTLLVATGVVAVFLRGGRRRSPDDDTPEQEPLLVGEALRHSGYRAALISSFVNGWTSFGVRVAIIPLFAAANFDAGAGIAGTALASFAVGTASVVSVAGRLSDRFGRRPMVIIGLVVSGVTTIALGWCDTVPLLVAASVVAGMGAGILNPAQQAAVADVIGADRAGGKVLATFQMASDSGAILGPVVVGLVVDRLGYATGFAVSGVLLLAAVVPWVVAREPRQAADRVTAGE</sequence>
<dbReference type="Pfam" id="PF07690">
    <property type="entry name" value="MFS_1"/>
    <property type="match status" value="1"/>
</dbReference>
<feature type="transmembrane region" description="Helical" evidence="7">
    <location>
        <begin position="314"/>
        <end position="330"/>
    </location>
</feature>
<dbReference type="Pfam" id="PF00083">
    <property type="entry name" value="Sugar_tr"/>
    <property type="match status" value="1"/>
</dbReference>
<dbReference type="EMBL" id="CP015449">
    <property type="protein sequence ID" value="AWH92364.1"/>
    <property type="molecule type" value="Genomic_DNA"/>
</dbReference>
<feature type="domain" description="Major facilitator superfamily (MFS) profile" evidence="8">
    <location>
        <begin position="22"/>
        <end position="403"/>
    </location>
</feature>
<keyword evidence="5 7" id="KW-1133">Transmembrane helix</keyword>
<evidence type="ECO:0000256" key="1">
    <source>
        <dbReference type="ARBA" id="ARBA00004651"/>
    </source>
</evidence>
<gene>
    <name evidence="9" type="ORF">A6035_09500</name>
</gene>
<reference evidence="9 10" key="1">
    <citation type="submission" date="2016-04" db="EMBL/GenBank/DDBJ databases">
        <title>Complete genome sequence of Dietzia lutea YIM 80766T, a strain isolated from desert soil in Egypt.</title>
        <authorList>
            <person name="Zhao J."/>
            <person name="Hu B."/>
            <person name="Geng S."/>
            <person name="Nie Y."/>
            <person name="Tang Y."/>
        </authorList>
    </citation>
    <scope>NUCLEOTIDE SEQUENCE [LARGE SCALE GENOMIC DNA]</scope>
    <source>
        <strain evidence="9 10">YIM 80766</strain>
    </source>
</reference>
<dbReference type="InterPro" id="IPR020846">
    <property type="entry name" value="MFS_dom"/>
</dbReference>
<keyword evidence="4 7" id="KW-0812">Transmembrane</keyword>
<dbReference type="InterPro" id="IPR005829">
    <property type="entry name" value="Sugar_transporter_CS"/>
</dbReference>
<dbReference type="Proteomes" id="UP000244928">
    <property type="component" value="Chromosome"/>
</dbReference>
<dbReference type="SUPFAM" id="SSF103473">
    <property type="entry name" value="MFS general substrate transporter"/>
    <property type="match status" value="1"/>
</dbReference>
<comment type="similarity">
    <text evidence="2">Belongs to the major facilitator superfamily. TCR/Tet family.</text>
</comment>
<dbReference type="GO" id="GO:0022857">
    <property type="term" value="F:transmembrane transporter activity"/>
    <property type="evidence" value="ECO:0007669"/>
    <property type="project" value="InterPro"/>
</dbReference>
<evidence type="ECO:0000313" key="9">
    <source>
        <dbReference type="EMBL" id="AWH92364.1"/>
    </source>
</evidence>
<feature type="transmembrane region" description="Helical" evidence="7">
    <location>
        <begin position="175"/>
        <end position="195"/>
    </location>
</feature>
<accession>A0A2S1R7Z7</accession>
<dbReference type="OrthoDB" id="9793283at2"/>
<dbReference type="PANTHER" id="PTHR43124:SF3">
    <property type="entry name" value="CHLORAMPHENICOL EFFLUX PUMP RV0191"/>
    <property type="match status" value="1"/>
</dbReference>
<dbReference type="CDD" id="cd17325">
    <property type="entry name" value="MFS_MdtG_SLC18_like"/>
    <property type="match status" value="1"/>
</dbReference>
<dbReference type="GO" id="GO:0005886">
    <property type="term" value="C:plasma membrane"/>
    <property type="evidence" value="ECO:0007669"/>
    <property type="project" value="UniProtKB-SubCell"/>
</dbReference>
<dbReference type="KEGG" id="dlu:A6035_09500"/>
<keyword evidence="10" id="KW-1185">Reference proteome</keyword>
<name>A0A2S1R7Z7_9ACTN</name>
<dbReference type="Gene3D" id="1.20.1250.20">
    <property type="entry name" value="MFS general substrate transporter like domains"/>
    <property type="match status" value="2"/>
</dbReference>
<feature type="transmembrane region" description="Helical" evidence="7">
    <location>
        <begin position="291"/>
        <end position="308"/>
    </location>
</feature>
<feature type="transmembrane region" description="Helical" evidence="7">
    <location>
        <begin position="256"/>
        <end position="279"/>
    </location>
</feature>
<dbReference type="AlphaFoldDB" id="A0A2S1R7Z7"/>
<evidence type="ECO:0000256" key="3">
    <source>
        <dbReference type="ARBA" id="ARBA00022475"/>
    </source>
</evidence>
<evidence type="ECO:0000256" key="7">
    <source>
        <dbReference type="SAM" id="Phobius"/>
    </source>
</evidence>
<keyword evidence="3" id="KW-1003">Cell membrane</keyword>
<dbReference type="RefSeq" id="WP_108847607.1">
    <property type="nucleotide sequence ID" value="NZ_CP015449.1"/>
</dbReference>
<feature type="transmembrane region" description="Helical" evidence="7">
    <location>
        <begin position="87"/>
        <end position="107"/>
    </location>
</feature>
<evidence type="ECO:0000256" key="4">
    <source>
        <dbReference type="ARBA" id="ARBA00022692"/>
    </source>
</evidence>